<feature type="chain" id="PRO_5046677606" evidence="1">
    <location>
        <begin position="22"/>
        <end position="267"/>
    </location>
</feature>
<keyword evidence="1" id="KW-0732">Signal</keyword>
<reference evidence="2 3" key="1">
    <citation type="submission" date="2020-10" db="EMBL/GenBank/DDBJ databases">
        <title>Phylogeny of dyella-like bacteria.</title>
        <authorList>
            <person name="Fu J."/>
        </authorList>
    </citation>
    <scope>NUCLEOTIDE SEQUENCE [LARGE SCALE GENOMIC DNA]</scope>
    <source>
        <strain evidence="2 3">BB4</strain>
    </source>
</reference>
<gene>
    <name evidence="2" type="ORF">ISS97_21590</name>
</gene>
<evidence type="ECO:0000313" key="3">
    <source>
        <dbReference type="Proteomes" id="UP001620408"/>
    </source>
</evidence>
<comment type="caution">
    <text evidence="2">The sequence shown here is derived from an EMBL/GenBank/DDBJ whole genome shotgun (WGS) entry which is preliminary data.</text>
</comment>
<sequence>MRRILPFIPLLALAVAPLAYADDAQPCDDGTIAAVARWAGIKGKLVSWDEQGGLVAAAACKAVPNAPGTTIAAIAFDTNHEGPGGDSGSKAQVIALVEAGKVVAADRSVVEEDAATVVGSYRIDTAPYRLSPDVRAFGVVFTSSARGASCPDASAENELTLWIREGNRLHAVMGTNLEGWTSVEGTACGAGTGDARSESAHMTIAVEKTSSHGFADLSITAHITQTQRKNNEYADTGKRTARTVLKYDGKSYGSDMFRNFWYPDSAR</sequence>
<proteinExistence type="predicted"/>
<feature type="signal peptide" evidence="1">
    <location>
        <begin position="1"/>
        <end position="21"/>
    </location>
</feature>
<evidence type="ECO:0000256" key="1">
    <source>
        <dbReference type="SAM" id="SignalP"/>
    </source>
</evidence>
<dbReference type="EMBL" id="JADIKD010000012">
    <property type="protein sequence ID" value="MFK2919869.1"/>
    <property type="molecule type" value="Genomic_DNA"/>
</dbReference>
<name>A0ABW8KAF8_9GAMM</name>
<protein>
    <submittedName>
        <fullName evidence="2">Multidrug ABC transporter ATPase</fullName>
    </submittedName>
</protein>
<dbReference type="RefSeq" id="WP_379984105.1">
    <property type="nucleotide sequence ID" value="NZ_JADIKD010000012.1"/>
</dbReference>
<keyword evidence="3" id="KW-1185">Reference proteome</keyword>
<accession>A0ABW8KAF8</accession>
<evidence type="ECO:0000313" key="2">
    <source>
        <dbReference type="EMBL" id="MFK2919869.1"/>
    </source>
</evidence>
<organism evidence="2 3">
    <name type="scientific">Dyella koreensis</name>
    <dbReference type="NCBI Taxonomy" id="311235"/>
    <lineage>
        <taxon>Bacteria</taxon>
        <taxon>Pseudomonadati</taxon>
        <taxon>Pseudomonadota</taxon>
        <taxon>Gammaproteobacteria</taxon>
        <taxon>Lysobacterales</taxon>
        <taxon>Rhodanobacteraceae</taxon>
        <taxon>Dyella</taxon>
    </lineage>
</organism>
<dbReference type="Proteomes" id="UP001620408">
    <property type="component" value="Unassembled WGS sequence"/>
</dbReference>